<evidence type="ECO:0000313" key="3">
    <source>
        <dbReference type="EMBL" id="KAF0300555.1"/>
    </source>
</evidence>
<dbReference type="InterPro" id="IPR022041">
    <property type="entry name" value="Methyltransf_FA"/>
</dbReference>
<dbReference type="Pfam" id="PF12248">
    <property type="entry name" value="Methyltransf_FA"/>
    <property type="match status" value="1"/>
</dbReference>
<reference evidence="3 4" key="1">
    <citation type="submission" date="2019-07" db="EMBL/GenBank/DDBJ databases">
        <title>Draft genome assembly of a fouling barnacle, Amphibalanus amphitrite (Darwin, 1854): The first reference genome for Thecostraca.</title>
        <authorList>
            <person name="Kim W."/>
        </authorList>
    </citation>
    <scope>NUCLEOTIDE SEQUENCE [LARGE SCALE GENOMIC DNA]</scope>
    <source>
        <strain evidence="3">SNU_AA5</strain>
        <tissue evidence="3">Soma without cirri and trophi</tissue>
    </source>
</reference>
<feature type="chain" id="PRO_5025509201" description="Farnesoic acid O-methyl transferase domain-containing protein" evidence="1">
    <location>
        <begin position="27"/>
        <end position="500"/>
    </location>
</feature>
<keyword evidence="1" id="KW-0732">Signal</keyword>
<dbReference type="AlphaFoldDB" id="A0A6A4W290"/>
<feature type="signal peptide" evidence="1">
    <location>
        <begin position="1"/>
        <end position="26"/>
    </location>
</feature>
<gene>
    <name evidence="3" type="ORF">FJT64_026955</name>
</gene>
<name>A0A6A4W290_AMPAM</name>
<evidence type="ECO:0000259" key="2">
    <source>
        <dbReference type="Pfam" id="PF12248"/>
    </source>
</evidence>
<organism evidence="3 4">
    <name type="scientific">Amphibalanus amphitrite</name>
    <name type="common">Striped barnacle</name>
    <name type="synonym">Balanus amphitrite</name>
    <dbReference type="NCBI Taxonomy" id="1232801"/>
    <lineage>
        <taxon>Eukaryota</taxon>
        <taxon>Metazoa</taxon>
        <taxon>Ecdysozoa</taxon>
        <taxon>Arthropoda</taxon>
        <taxon>Crustacea</taxon>
        <taxon>Multicrustacea</taxon>
        <taxon>Cirripedia</taxon>
        <taxon>Thoracica</taxon>
        <taxon>Thoracicalcarea</taxon>
        <taxon>Balanomorpha</taxon>
        <taxon>Balanoidea</taxon>
        <taxon>Balanidae</taxon>
        <taxon>Amphibalaninae</taxon>
        <taxon>Amphibalanus</taxon>
    </lineage>
</organism>
<keyword evidence="4" id="KW-1185">Reference proteome</keyword>
<evidence type="ECO:0000256" key="1">
    <source>
        <dbReference type="SAM" id="SignalP"/>
    </source>
</evidence>
<evidence type="ECO:0000313" key="4">
    <source>
        <dbReference type="Proteomes" id="UP000440578"/>
    </source>
</evidence>
<protein>
    <recommendedName>
        <fullName evidence="2">Farnesoic acid O-methyl transferase domain-containing protein</fullName>
    </recommendedName>
</protein>
<comment type="caution">
    <text evidence="3">The sequence shown here is derived from an EMBL/GenBank/DDBJ whole genome shotgun (WGS) entry which is preliminary data.</text>
</comment>
<sequence>MSPSAPRARPALLLLVWTILGASTDAKYASGARRSGHRLSTEPLEERQAASVTQCLALCGALTDCVALNFGTITYTANCQLLGQRACDGLPLVADAAVNYYDVYDEPQNGTSERQMPFWDDPGCVQDGYCAAECAAKAAGDFCTVDAHCRAHPKPSSVYGCSNSTCQPSADFWEMRPGVALPRWQLWRLDPFQWAWKKLKPGTCSLDVSLKLGVGAVAHISACWLSQHIGTRLTFRFTNSVMDLYYSDSASTLHYLVLGVNIDGMVNSDTYSLLKISWCGGNMAIGPASNPTLVTAYASVSQSIDFVMVYSANADSWMTVDSGVADPWLFEESGVATDAVITVPSDSYVHRRITATRSLTLKFDCKALRDCAVRFRGETRVALNVVIGGWDNTATGLIYYGDIGGQFHVVSSAVLSDTEFNTFTVHYNNGSITVYHNEAATPFYTATAPHAMPDITLIGIGSCCGPKTIRVARYDPAWRTDTWLTEGSGYSNGDEPEPAP</sequence>
<dbReference type="Proteomes" id="UP000440578">
    <property type="component" value="Unassembled WGS sequence"/>
</dbReference>
<accession>A0A6A4W290</accession>
<proteinExistence type="predicted"/>
<dbReference type="EMBL" id="VIIS01001253">
    <property type="protein sequence ID" value="KAF0300555.1"/>
    <property type="molecule type" value="Genomic_DNA"/>
</dbReference>
<feature type="domain" description="Farnesoic acid O-methyl transferase" evidence="2">
    <location>
        <begin position="355"/>
        <end position="459"/>
    </location>
</feature>